<proteinExistence type="predicted"/>
<dbReference type="AlphaFoldDB" id="A0A5C5YP59"/>
<feature type="transmembrane region" description="Helical" evidence="1">
    <location>
        <begin position="56"/>
        <end position="74"/>
    </location>
</feature>
<reference evidence="2 3" key="1">
    <citation type="submission" date="2019-02" db="EMBL/GenBank/DDBJ databases">
        <title>Deep-cultivation of Planctomycetes and their phenomic and genomic characterization uncovers novel biology.</title>
        <authorList>
            <person name="Wiegand S."/>
            <person name="Jogler M."/>
            <person name="Boedeker C."/>
            <person name="Pinto D."/>
            <person name="Vollmers J."/>
            <person name="Rivas-Marin E."/>
            <person name="Kohn T."/>
            <person name="Peeters S.H."/>
            <person name="Heuer A."/>
            <person name="Rast P."/>
            <person name="Oberbeckmann S."/>
            <person name="Bunk B."/>
            <person name="Jeske O."/>
            <person name="Meyerdierks A."/>
            <person name="Storesund J.E."/>
            <person name="Kallscheuer N."/>
            <person name="Luecker S."/>
            <person name="Lage O.M."/>
            <person name="Pohl T."/>
            <person name="Merkel B.J."/>
            <person name="Hornburger P."/>
            <person name="Mueller R.-W."/>
            <person name="Bruemmer F."/>
            <person name="Labrenz M."/>
            <person name="Spormann A.M."/>
            <person name="Op Den Camp H."/>
            <person name="Overmann J."/>
            <person name="Amann R."/>
            <person name="Jetten M.S.M."/>
            <person name="Mascher T."/>
            <person name="Medema M.H."/>
            <person name="Devos D.P."/>
            <person name="Kaster A.-K."/>
            <person name="Ovreas L."/>
            <person name="Rohde M."/>
            <person name="Galperin M.Y."/>
            <person name="Jogler C."/>
        </authorList>
    </citation>
    <scope>NUCLEOTIDE SEQUENCE [LARGE SCALE GENOMIC DNA]</scope>
    <source>
        <strain evidence="2 3">CA13</strain>
    </source>
</reference>
<dbReference type="OrthoDB" id="9786473at2"/>
<evidence type="ECO:0000313" key="3">
    <source>
        <dbReference type="Proteomes" id="UP000315010"/>
    </source>
</evidence>
<keyword evidence="1" id="KW-0812">Transmembrane</keyword>
<sequence>MRFQITTLLITVALTAASFYQAPYPNELWLQHMPTVVLLVALAASSIWFRISKVSFLCIVAFLWLHILGARWIYSFVPYDDWSCFLLGQSASEHFGWQRNHYDRMVHLASGLLVVPPASEVLQRWGGMRPLGAAMMAIAVVLAIGAVYEILEWQIAVAFSPQQAEAYNGQQGDVWDPQKDLALAWIGAAISAGLVFRKSYDRPTSKAFPSG</sequence>
<keyword evidence="3" id="KW-1185">Reference proteome</keyword>
<organism evidence="2 3">
    <name type="scientific">Novipirellula herctigrandis</name>
    <dbReference type="NCBI Taxonomy" id="2527986"/>
    <lineage>
        <taxon>Bacteria</taxon>
        <taxon>Pseudomonadati</taxon>
        <taxon>Planctomycetota</taxon>
        <taxon>Planctomycetia</taxon>
        <taxon>Pirellulales</taxon>
        <taxon>Pirellulaceae</taxon>
        <taxon>Novipirellula</taxon>
    </lineage>
</organism>
<dbReference type="EMBL" id="SJPJ01000002">
    <property type="protein sequence ID" value="TWT76732.1"/>
    <property type="molecule type" value="Genomic_DNA"/>
</dbReference>
<evidence type="ECO:0000313" key="2">
    <source>
        <dbReference type="EMBL" id="TWT76732.1"/>
    </source>
</evidence>
<evidence type="ECO:0000256" key="1">
    <source>
        <dbReference type="SAM" id="Phobius"/>
    </source>
</evidence>
<protein>
    <submittedName>
        <fullName evidence="2">Inner membrane protein YjdF</fullName>
    </submittedName>
</protein>
<accession>A0A5C5YP59</accession>
<keyword evidence="1" id="KW-0472">Membrane</keyword>
<name>A0A5C5YP59_9BACT</name>
<dbReference type="RefSeq" id="WP_146404454.1">
    <property type="nucleotide sequence ID" value="NZ_SJPJ01000002.1"/>
</dbReference>
<dbReference type="InterPro" id="IPR058534">
    <property type="entry name" value="YjdF"/>
</dbReference>
<comment type="caution">
    <text evidence="2">The sequence shown here is derived from an EMBL/GenBank/DDBJ whole genome shotgun (WGS) entry which is preliminary data.</text>
</comment>
<gene>
    <name evidence="2" type="primary">yjdF</name>
    <name evidence="2" type="ORF">CA13_72300</name>
</gene>
<dbReference type="Proteomes" id="UP000315010">
    <property type="component" value="Unassembled WGS sequence"/>
</dbReference>
<dbReference type="Pfam" id="PF09997">
    <property type="entry name" value="DUF2238"/>
    <property type="match status" value="1"/>
</dbReference>
<keyword evidence="1" id="KW-1133">Transmembrane helix</keyword>
<feature type="transmembrane region" description="Helical" evidence="1">
    <location>
        <begin position="29"/>
        <end position="49"/>
    </location>
</feature>
<feature type="transmembrane region" description="Helical" evidence="1">
    <location>
        <begin position="131"/>
        <end position="151"/>
    </location>
</feature>
<dbReference type="InterPro" id="IPR014509">
    <property type="entry name" value="YjdF-like"/>
</dbReference>
<dbReference type="PIRSF" id="PIRSF020606">
    <property type="entry name" value="UCP020606"/>
    <property type="match status" value="1"/>
</dbReference>